<reference evidence="5" key="1">
    <citation type="submission" date="2022-12" db="EMBL/GenBank/DDBJ databases">
        <authorList>
            <person name="Petersen C."/>
        </authorList>
    </citation>
    <scope>NUCLEOTIDE SEQUENCE</scope>
    <source>
        <strain evidence="5">IBT 35675</strain>
    </source>
</reference>
<organism evidence="5 6">
    <name type="scientific">Penicillium brevicompactum</name>
    <dbReference type="NCBI Taxonomy" id="5074"/>
    <lineage>
        <taxon>Eukaryota</taxon>
        <taxon>Fungi</taxon>
        <taxon>Dikarya</taxon>
        <taxon>Ascomycota</taxon>
        <taxon>Pezizomycotina</taxon>
        <taxon>Eurotiomycetes</taxon>
        <taxon>Eurotiomycetidae</taxon>
        <taxon>Eurotiales</taxon>
        <taxon>Aspergillaceae</taxon>
        <taxon>Penicillium</taxon>
    </lineage>
</organism>
<dbReference type="SUPFAM" id="SSF48403">
    <property type="entry name" value="Ankyrin repeat"/>
    <property type="match status" value="3"/>
</dbReference>
<dbReference type="Pfam" id="PF12796">
    <property type="entry name" value="Ank_2"/>
    <property type="match status" value="7"/>
</dbReference>
<feature type="repeat" description="ANK" evidence="3">
    <location>
        <begin position="1517"/>
        <end position="1545"/>
    </location>
</feature>
<evidence type="ECO:0000256" key="2">
    <source>
        <dbReference type="ARBA" id="ARBA00023043"/>
    </source>
</evidence>
<dbReference type="Pfam" id="PF00023">
    <property type="entry name" value="Ank"/>
    <property type="match status" value="2"/>
</dbReference>
<feature type="repeat" description="ANK" evidence="3">
    <location>
        <begin position="1095"/>
        <end position="1127"/>
    </location>
</feature>
<feature type="repeat" description="ANK" evidence="3">
    <location>
        <begin position="1137"/>
        <end position="1166"/>
    </location>
</feature>
<dbReference type="InterPro" id="IPR036770">
    <property type="entry name" value="Ankyrin_rpt-contain_sf"/>
</dbReference>
<dbReference type="InterPro" id="IPR002110">
    <property type="entry name" value="Ankyrin_rpt"/>
</dbReference>
<dbReference type="Gene3D" id="3.40.50.300">
    <property type="entry name" value="P-loop containing nucleotide triphosphate hydrolases"/>
    <property type="match status" value="1"/>
</dbReference>
<dbReference type="Gene3D" id="1.25.40.20">
    <property type="entry name" value="Ankyrin repeat-containing domain"/>
    <property type="match status" value="6"/>
</dbReference>
<feature type="repeat" description="ANK" evidence="3">
    <location>
        <begin position="1061"/>
        <end position="1093"/>
    </location>
</feature>
<dbReference type="Pfam" id="PF13637">
    <property type="entry name" value="Ank_4"/>
    <property type="match status" value="1"/>
</dbReference>
<dbReference type="InterPro" id="IPR051631">
    <property type="entry name" value="Ankyrin-KH/SAM_domain"/>
</dbReference>
<feature type="repeat" description="ANK" evidence="3">
    <location>
        <begin position="1317"/>
        <end position="1349"/>
    </location>
</feature>
<dbReference type="SUPFAM" id="SSF53167">
    <property type="entry name" value="Purine and uridine phosphorylases"/>
    <property type="match status" value="1"/>
</dbReference>
<dbReference type="InterPro" id="IPR056884">
    <property type="entry name" value="NPHP3-like_N"/>
</dbReference>
<dbReference type="SUPFAM" id="SSF52540">
    <property type="entry name" value="P-loop containing nucleoside triphosphate hydrolases"/>
    <property type="match status" value="1"/>
</dbReference>
<dbReference type="Proteomes" id="UP001148299">
    <property type="component" value="Unassembled WGS sequence"/>
</dbReference>
<dbReference type="PANTHER" id="PTHR23206:SF8">
    <property type="entry name" value="ANKYRIN REPEAT AND KH DOMAIN-CONTAINING 1"/>
    <property type="match status" value="1"/>
</dbReference>
<dbReference type="PROSITE" id="PS50297">
    <property type="entry name" value="ANK_REP_REGION"/>
    <property type="match status" value="9"/>
</dbReference>
<dbReference type="Gene3D" id="3.40.50.1580">
    <property type="entry name" value="Nucleoside phosphorylase domain"/>
    <property type="match status" value="1"/>
</dbReference>
<dbReference type="InterPro" id="IPR035994">
    <property type="entry name" value="Nucleoside_phosphorylase_sf"/>
</dbReference>
<name>A0A9W9QSR3_PENBR</name>
<dbReference type="InterPro" id="IPR007111">
    <property type="entry name" value="NACHT_NTPase"/>
</dbReference>
<evidence type="ECO:0000313" key="5">
    <source>
        <dbReference type="EMBL" id="KAJ5341969.1"/>
    </source>
</evidence>
<dbReference type="InterPro" id="IPR027417">
    <property type="entry name" value="P-loop_NTPase"/>
</dbReference>
<dbReference type="PANTHER" id="PTHR23206">
    <property type="entry name" value="MASK PROTEIN"/>
    <property type="match status" value="1"/>
</dbReference>
<dbReference type="GO" id="GO:0003824">
    <property type="term" value="F:catalytic activity"/>
    <property type="evidence" value="ECO:0007669"/>
    <property type="project" value="InterPro"/>
</dbReference>
<evidence type="ECO:0000259" key="4">
    <source>
        <dbReference type="PROSITE" id="PS50837"/>
    </source>
</evidence>
<keyword evidence="2 3" id="KW-0040">ANK repeat</keyword>
<dbReference type="GO" id="GO:0005737">
    <property type="term" value="C:cytoplasm"/>
    <property type="evidence" value="ECO:0007669"/>
    <property type="project" value="TreeGrafter"/>
</dbReference>
<sequence length="1625" mass="179368">MADPASYTVGWICALPVEYIAAQEFLDEEHGRPKFVSPNDSNDYTLGKMCGHNVVIAVMPDGDYGTASAATTATNMLSTFQNVRIGLMVGIGGGVPSQRHDIRLGDVVVSASRGEFGGVFQYDFGKSIQDQEFQHTRFLNQPPARSGHMLDEAIDNVLVKNKRLRRKYKRPSPDTDKLFKSEMVHKSICGDGSCMDNASCCVSRKERIEDEEDNPAIHYGLIASGNQLMKDAMIRDKFAAMKDVLCFEMEAAGLMNTFPCLVIRGICDYSDSHKNDEWYGYAAMVAAGYAKDLLERIPLNQVEAEERIGAILSAFKTSNYEEQKNINPERVQGTCQWALQSFEFTRWWQTSFSDLLWISADPGCGKSVLARSIIDEFIPESGLEVVSCYFFFKDNDQQNRLASALCALLHQLFSQRPDLLHHAIPPWNRSGEKIQLEVDELWRILLNAALAGNCKVICILDALDECRENDQDQLITKLNQYYLEQHSSPSESCLKFLVTSRPYDHIHEQFLSAIESLPNLRLRGEEENDQIHQEINLVVKVCVKELAKAAALSDDIQQRLEIQLLQMEHRTYLWLYLAIDDVRTTFKNSLRPADETIRLIPQSVDAAYKRILHRVPSDKVDEVQKILQIIFAARRPLAIEEMAMALGIATRPQSQVTRDASIDPNGLEKKLRHLCGLFVFINNSKIYLIHQTAREFLMQQASLCDLKVAYSFSPQAPEMLMTEICVQYLLMNDLNCDGNELGPQARSLLEYSGENWSDHARRTSLGSDALLLDIVLRLYDTSASRFKIWYPIFWNKTTKPAIDSKTQKRLDRMSLKLSSIQLAALNDHFRVLEKLISEDNGELDEGACGNIPALAWASWKGNEKICRLLLEHGANPNQHSEIKHGYPLVISAKMRHFEVVKALLERGADPNLTCSCDCSCGFQFTEQTPALQLASYNGDIEVVRILLSNGANVNHWGGENGSAIQAASIRGHIELVRLLLSSGANPNDLNHGHWSSSLIAASYHGHSVISQLLMKAGADSTCDDEDYGTALVVACGCNRGSLETVRVLVQQGADVNFPSWRYGSALTKASSLGKLEIVSFLLKHGADANRNDGKYGCNALEMAAKGGHREVVQALLEAGANIEIGSKQQSPSQFYGTALMAASFGGHEEIVSMLLDLGANINAEGMSGKSALSSACENGHDKIVRILLDRGVDLTTCGEDAIRTACRGGHDKIVQMLVDQGVGLSACGEDAFQIACREGYDKIVRILLDRGVDLTTCGEDAIRTTCRGGHDKIVQMLVDQEVDLSTCGEDAIHIACRKGHDKIVHILLKRGVDLRAQERDTFHIACRKGYDKIVEILLHQGADVNAHGDIYRNALHAACHGGHKEIAVALLDQAADMNVHSFHGDVLQNVCDEEKSQRAKRLFNRDAGVNFQDGLYGNALHIACYGGYDQVAETLLNRGADLNSKGGPYGNALQLACYRDNEHLVEMLLDRGADVNAQGGAYGNALHIACYGGYIYLAKTLLDRGASMNAQGPYGDALQAACYGGDEHVVKTLLDRGANVNALGGPYGNALDVASFKKQMWIAEMLLDRGANANAQDGYFGSSLRAIYARGYKDVAQIAFDEGFEKIAQTILDQGGNQCQQHPAS</sequence>
<evidence type="ECO:0000313" key="6">
    <source>
        <dbReference type="Proteomes" id="UP001148299"/>
    </source>
</evidence>
<proteinExistence type="predicted"/>
<dbReference type="SMART" id="SM00248">
    <property type="entry name" value="ANK"/>
    <property type="match status" value="23"/>
</dbReference>
<dbReference type="InterPro" id="IPR055497">
    <property type="entry name" value="DUF7069"/>
</dbReference>
<feature type="repeat" description="ANK" evidence="3">
    <location>
        <begin position="883"/>
        <end position="915"/>
    </location>
</feature>
<comment type="caution">
    <text evidence="5">The sequence shown here is derived from an EMBL/GenBank/DDBJ whole genome shotgun (WGS) entry which is preliminary data.</text>
</comment>
<feature type="repeat" description="ANK" evidence="3">
    <location>
        <begin position="1287"/>
        <end position="1319"/>
    </location>
</feature>
<keyword evidence="6" id="KW-1185">Reference proteome</keyword>
<dbReference type="Pfam" id="PF23239">
    <property type="entry name" value="DUF7069"/>
    <property type="match status" value="1"/>
</dbReference>
<dbReference type="InterPro" id="IPR000845">
    <property type="entry name" value="Nucleoside_phosphorylase_d"/>
</dbReference>
<feature type="repeat" description="ANK" evidence="3">
    <location>
        <begin position="1167"/>
        <end position="1199"/>
    </location>
</feature>
<accession>A0A9W9QSR3</accession>
<feature type="repeat" description="ANK" evidence="3">
    <location>
        <begin position="1227"/>
        <end position="1259"/>
    </location>
</feature>
<dbReference type="PRINTS" id="PR01415">
    <property type="entry name" value="ANKYRIN"/>
</dbReference>
<dbReference type="EMBL" id="JAPZBR010000008">
    <property type="protein sequence ID" value="KAJ5341969.1"/>
    <property type="molecule type" value="Genomic_DNA"/>
</dbReference>
<dbReference type="Pfam" id="PF24883">
    <property type="entry name" value="NPHP3_N"/>
    <property type="match status" value="1"/>
</dbReference>
<keyword evidence="1" id="KW-0677">Repeat</keyword>
<dbReference type="Pfam" id="PF22939">
    <property type="entry name" value="WHD_GPIID"/>
    <property type="match status" value="1"/>
</dbReference>
<dbReference type="Pfam" id="PF01048">
    <property type="entry name" value="PNP_UDP_1"/>
    <property type="match status" value="1"/>
</dbReference>
<dbReference type="GO" id="GO:0009116">
    <property type="term" value="P:nucleoside metabolic process"/>
    <property type="evidence" value="ECO:0007669"/>
    <property type="project" value="InterPro"/>
</dbReference>
<reference evidence="5" key="2">
    <citation type="journal article" date="2023" name="IMA Fungus">
        <title>Comparative genomic study of the Penicillium genus elucidates a diverse pangenome and 15 lateral gene transfer events.</title>
        <authorList>
            <person name="Petersen C."/>
            <person name="Sorensen T."/>
            <person name="Nielsen M.R."/>
            <person name="Sondergaard T.E."/>
            <person name="Sorensen J.L."/>
            <person name="Fitzpatrick D.A."/>
            <person name="Frisvad J.C."/>
            <person name="Nielsen K.L."/>
        </authorList>
    </citation>
    <scope>NUCLEOTIDE SEQUENCE</scope>
    <source>
        <strain evidence="5">IBT 35675</strain>
    </source>
</reference>
<feature type="repeat" description="ANK" evidence="3">
    <location>
        <begin position="959"/>
        <end position="991"/>
    </location>
</feature>
<feature type="domain" description="NACHT" evidence="4">
    <location>
        <begin position="354"/>
        <end position="502"/>
    </location>
</feature>
<dbReference type="InterPro" id="IPR054471">
    <property type="entry name" value="GPIID_WHD"/>
</dbReference>
<feature type="repeat" description="ANK" evidence="3">
    <location>
        <begin position="1451"/>
        <end position="1480"/>
    </location>
</feature>
<evidence type="ECO:0000256" key="3">
    <source>
        <dbReference type="PROSITE-ProRule" id="PRU00023"/>
    </source>
</evidence>
<dbReference type="PROSITE" id="PS50837">
    <property type="entry name" value="NACHT"/>
    <property type="match status" value="1"/>
</dbReference>
<feature type="repeat" description="ANK" evidence="3">
    <location>
        <begin position="1418"/>
        <end position="1447"/>
    </location>
</feature>
<feature type="repeat" description="ANK" evidence="3">
    <location>
        <begin position="1350"/>
        <end position="1382"/>
    </location>
</feature>
<feature type="repeat" description="ANK" evidence="3">
    <location>
        <begin position="1481"/>
        <end position="1513"/>
    </location>
</feature>
<feature type="repeat" description="ANK" evidence="3">
    <location>
        <begin position="926"/>
        <end position="954"/>
    </location>
</feature>
<dbReference type="PROSITE" id="PS50088">
    <property type="entry name" value="ANK_REPEAT"/>
    <property type="match status" value="15"/>
</dbReference>
<evidence type="ECO:0000256" key="1">
    <source>
        <dbReference type="ARBA" id="ARBA00022737"/>
    </source>
</evidence>
<protein>
    <recommendedName>
        <fullName evidence="4">NACHT domain-containing protein</fullName>
    </recommendedName>
</protein>
<gene>
    <name evidence="5" type="ORF">N7541_011093</name>
</gene>